<accession>A0A7R9YBA5</accession>
<reference evidence="1" key="1">
    <citation type="submission" date="2021-01" db="EMBL/GenBank/DDBJ databases">
        <authorList>
            <person name="Corre E."/>
            <person name="Pelletier E."/>
            <person name="Niang G."/>
            <person name="Scheremetjew M."/>
            <person name="Finn R."/>
            <person name="Kale V."/>
            <person name="Holt S."/>
            <person name="Cochrane G."/>
            <person name="Meng A."/>
            <person name="Brown T."/>
            <person name="Cohen L."/>
        </authorList>
    </citation>
    <scope>NUCLEOTIDE SEQUENCE</scope>
    <source>
        <strain evidence="1">CCMP2078</strain>
    </source>
</reference>
<proteinExistence type="predicted"/>
<sequence length="164" mass="18141">MSGCPARPATNSGRPEEVDDVANRILDRHFICRDLVDAVAKCRTSVVQNAPKSDSGVDRFVGQITAALRLRRTNCEPEVKKLVACRSEMGYVAAKVEDECGAILSPAGLSMFFDKCVAKQRRKYWLWADNAAVNEICVEELRKFHGCAAEVHDKALKDRAKSAE</sequence>
<evidence type="ECO:0000313" key="1">
    <source>
        <dbReference type="EMBL" id="CAD8257290.1"/>
    </source>
</evidence>
<gene>
    <name evidence="1" type="ORF">PPYR1160_LOCUS6782</name>
</gene>
<dbReference type="AlphaFoldDB" id="A0A7R9YBA5"/>
<organism evidence="1">
    <name type="scientific">Pinguiococcus pyrenoidosus</name>
    <dbReference type="NCBI Taxonomy" id="172671"/>
    <lineage>
        <taxon>Eukaryota</taxon>
        <taxon>Sar</taxon>
        <taxon>Stramenopiles</taxon>
        <taxon>Ochrophyta</taxon>
        <taxon>Pinguiophyceae</taxon>
        <taxon>Pinguiochrysidales</taxon>
        <taxon>Pinguiochrysidaceae</taxon>
        <taxon>Pinguiococcus</taxon>
    </lineage>
</organism>
<dbReference type="EMBL" id="HBEA01008813">
    <property type="protein sequence ID" value="CAD8257290.1"/>
    <property type="molecule type" value="Transcribed_RNA"/>
</dbReference>
<name>A0A7R9YBA5_9STRA</name>
<protein>
    <submittedName>
        <fullName evidence="1">Uncharacterized protein</fullName>
    </submittedName>
</protein>